<dbReference type="GeneID" id="82149951"/>
<dbReference type="AlphaFoldDB" id="A0A4Z0V8R6"/>
<dbReference type="EMBL" id="SJSA01000001">
    <property type="protein sequence ID" value="TGG40814.1"/>
    <property type="molecule type" value="Genomic_DNA"/>
</dbReference>
<dbReference type="Proteomes" id="UP000297635">
    <property type="component" value="Unassembled WGS sequence"/>
</dbReference>
<organism evidence="1 2">
    <name type="scientific">Duncaniella freteri</name>
    <dbReference type="NCBI Taxonomy" id="2530391"/>
    <lineage>
        <taxon>Bacteria</taxon>
        <taxon>Pseudomonadati</taxon>
        <taxon>Bacteroidota</taxon>
        <taxon>Bacteroidia</taxon>
        <taxon>Bacteroidales</taxon>
        <taxon>Muribaculaceae</taxon>
        <taxon>Duncaniella</taxon>
    </lineage>
</organism>
<evidence type="ECO:0000313" key="1">
    <source>
        <dbReference type="EMBL" id="TGG40814.1"/>
    </source>
</evidence>
<comment type="caution">
    <text evidence="1">The sequence shown here is derived from an EMBL/GenBank/DDBJ whole genome shotgun (WGS) entry which is preliminary data.</text>
</comment>
<proteinExistence type="predicted"/>
<name>A0A4Z0V8R6_9BACT</name>
<evidence type="ECO:0000313" key="2">
    <source>
        <dbReference type="Proteomes" id="UP000297635"/>
    </source>
</evidence>
<sequence>MNYTSALIEQLKKDPRFNLLGSWKNCLNDKAIDINIHSAHFYIFLFSDDENVDFMEESELYPLHFDRENSVFYFYRQGIRTELLIQLEDGNVFLQLFADSFGAYKLTKKALSEYTDFSLE</sequence>
<reference evidence="1 2" key="1">
    <citation type="submission" date="2019-02" db="EMBL/GenBank/DDBJ databases">
        <title>Isolation and identification of novel species under the genus Muribaculum.</title>
        <authorList>
            <person name="Miyake S."/>
            <person name="Ding Y."/>
            <person name="Low A."/>
            <person name="Soh M."/>
            <person name="Seedorf H."/>
        </authorList>
    </citation>
    <scope>NUCLEOTIDE SEQUENCE [LARGE SCALE GENOMIC DNA]</scope>
    <source>
        <strain evidence="1 2">TLL-A3</strain>
    </source>
</reference>
<dbReference type="RefSeq" id="WP_135471778.1">
    <property type="nucleotide sequence ID" value="NZ_SJSA01000001.1"/>
</dbReference>
<keyword evidence="2" id="KW-1185">Reference proteome</keyword>
<gene>
    <name evidence="1" type="ORF">EZ315_09125</name>
</gene>
<accession>A0A4Z0V8R6</accession>
<protein>
    <submittedName>
        <fullName evidence="1">Uncharacterized protein</fullName>
    </submittedName>
</protein>